<dbReference type="RefSeq" id="WP_197921984.1">
    <property type="nucleotide sequence ID" value="NZ_CAWPTA010000009.1"/>
</dbReference>
<proteinExistence type="predicted"/>
<accession>A0ABS0N615</accession>
<gene>
    <name evidence="1" type="ORF">I5L03_11720</name>
</gene>
<comment type="caution">
    <text evidence="1">The sequence shown here is derived from an EMBL/GenBank/DDBJ whole genome shotgun (WGS) entry which is preliminary data.</text>
</comment>
<evidence type="ECO:0000313" key="1">
    <source>
        <dbReference type="EMBL" id="MBH5323250.1"/>
    </source>
</evidence>
<organism evidence="1 2">
    <name type="scientific">Aurantiacibacter sediminis</name>
    <dbReference type="NCBI Taxonomy" id="2793064"/>
    <lineage>
        <taxon>Bacteria</taxon>
        <taxon>Pseudomonadati</taxon>
        <taxon>Pseudomonadota</taxon>
        <taxon>Alphaproteobacteria</taxon>
        <taxon>Sphingomonadales</taxon>
        <taxon>Erythrobacteraceae</taxon>
        <taxon>Aurantiacibacter</taxon>
    </lineage>
</organism>
<sequence>MAVRQFEHFIAVDWSGAKGARHKAITMAVAHAGGGPPVLVERDAGWTRGEVRDVLAESLPDNSLVGLDLGIALPFADEGAYFPGWDRSPPDAKTLWALIEAICVGDEHLSVGSFVDHAEASHYFRRHGGREGSRFGAGGATGGRGRLRITERAQEEMGCKPYSNFNLVGAAQVGKSSLTGMRVLHALRGKLRVWPIDPLPHNGSVAVEIYTALASMAAGRSASRSKIRTYEELDEALGNLGSETLRKTGPVDDHSSDAIVTAAWLRNAARDDALWSPQALTPQIAKTEGWTFGVA</sequence>
<name>A0ABS0N615_9SPHN</name>
<keyword evidence="2" id="KW-1185">Reference proteome</keyword>
<evidence type="ECO:0000313" key="2">
    <source>
        <dbReference type="Proteomes" id="UP000602442"/>
    </source>
</evidence>
<evidence type="ECO:0008006" key="3">
    <source>
        <dbReference type="Google" id="ProtNLM"/>
    </source>
</evidence>
<dbReference type="Proteomes" id="UP000602442">
    <property type="component" value="Unassembled WGS sequence"/>
</dbReference>
<dbReference type="EMBL" id="JAEANY010000004">
    <property type="protein sequence ID" value="MBH5323250.1"/>
    <property type="molecule type" value="Genomic_DNA"/>
</dbReference>
<reference evidence="1 2" key="1">
    <citation type="submission" date="2020-11" db="EMBL/GenBank/DDBJ databases">
        <title>Erythrobacter sediminis sp. nov., a marine bacterium from a tidal flat of Garorim Bay.</title>
        <authorList>
            <person name="Kim D."/>
            <person name="Yoo Y."/>
            <person name="Kim J.-J."/>
        </authorList>
    </citation>
    <scope>NUCLEOTIDE SEQUENCE [LARGE SCALE GENOMIC DNA]</scope>
    <source>
        <strain evidence="1 2">JGD-13</strain>
    </source>
</reference>
<protein>
    <recommendedName>
        <fullName evidence="3">DUF429 domain-containing protein</fullName>
    </recommendedName>
</protein>